<dbReference type="InterPro" id="IPR029058">
    <property type="entry name" value="AB_hydrolase_fold"/>
</dbReference>
<feature type="chain" id="PRO_5003468096" evidence="1">
    <location>
        <begin position="27"/>
        <end position="403"/>
    </location>
</feature>
<feature type="domain" description="Serine aminopeptidase S33" evidence="2">
    <location>
        <begin position="65"/>
        <end position="348"/>
    </location>
</feature>
<keyword evidence="4" id="KW-1185">Reference proteome</keyword>
<name>G4T0W9_META2</name>
<dbReference type="AlphaFoldDB" id="G4T0W9"/>
<gene>
    <name evidence="3" type="ordered locus">MEALZ_1716</name>
</gene>
<accession>G4T0W9</accession>
<evidence type="ECO:0000259" key="2">
    <source>
        <dbReference type="Pfam" id="PF12146"/>
    </source>
</evidence>
<dbReference type="InterPro" id="IPR051044">
    <property type="entry name" value="MAG_DAG_Lipase"/>
</dbReference>
<dbReference type="PATRIC" id="fig|271065.3.peg.1759"/>
<protein>
    <submittedName>
        <fullName evidence="3">Lysophospholipase-like protein</fullName>
    </submittedName>
</protein>
<evidence type="ECO:0000313" key="3">
    <source>
        <dbReference type="EMBL" id="CCE23403.1"/>
    </source>
</evidence>
<dbReference type="Pfam" id="PF12146">
    <property type="entry name" value="Hydrolase_4"/>
    <property type="match status" value="1"/>
</dbReference>
<evidence type="ECO:0000256" key="1">
    <source>
        <dbReference type="SAM" id="SignalP"/>
    </source>
</evidence>
<reference evidence="4" key="1">
    <citation type="journal article" date="2012" name="J. Bacteriol.">
        <title>Genome sequence of the haloalkaliphilic methanotrophic bacterium Methylomicrobium alcaliphilum 20Z.</title>
        <authorList>
            <person name="Vuilleumier S."/>
            <person name="Khmelenina V.N."/>
            <person name="Bringel F."/>
            <person name="Reshetnikov A.S."/>
            <person name="Lajus A."/>
            <person name="Mangenot S."/>
            <person name="Rouy Z."/>
            <person name="Op den Camp H.J."/>
            <person name="Jetten M.S."/>
            <person name="Dispirito A.A."/>
            <person name="Dunfield P."/>
            <person name="Klotz M.G."/>
            <person name="Semrau J.D."/>
            <person name="Stein L.Y."/>
            <person name="Barbe V."/>
            <person name="Medigue C."/>
            <person name="Trotsenko Y.A."/>
            <person name="Kalyuzhnaya M.G."/>
        </authorList>
    </citation>
    <scope>NUCLEOTIDE SEQUENCE [LARGE SCALE GENOMIC DNA]</scope>
    <source>
        <strain evidence="4">DSM 19304 / NCIMB 14124 / VKM B-2133 / 20Z</strain>
    </source>
</reference>
<evidence type="ECO:0000313" key="4">
    <source>
        <dbReference type="Proteomes" id="UP000008315"/>
    </source>
</evidence>
<dbReference type="InterPro" id="IPR022742">
    <property type="entry name" value="Hydrolase_4"/>
</dbReference>
<dbReference type="PANTHER" id="PTHR11614">
    <property type="entry name" value="PHOSPHOLIPASE-RELATED"/>
    <property type="match status" value="1"/>
</dbReference>
<proteinExistence type="predicted"/>
<dbReference type="Proteomes" id="UP000008315">
    <property type="component" value="Chromosome"/>
</dbReference>
<organism evidence="3 4">
    <name type="scientific">Methylotuvimicrobium alcaliphilum (strain DSM 19304 / NCIMB 14124 / VKM B-2133 / 20Z)</name>
    <name type="common">Methylomicrobium alcaliphilum</name>
    <dbReference type="NCBI Taxonomy" id="1091494"/>
    <lineage>
        <taxon>Bacteria</taxon>
        <taxon>Pseudomonadati</taxon>
        <taxon>Pseudomonadota</taxon>
        <taxon>Gammaproteobacteria</taxon>
        <taxon>Methylococcales</taxon>
        <taxon>Methylococcaceae</taxon>
        <taxon>Methylotuvimicrobium</taxon>
    </lineage>
</organism>
<feature type="signal peptide" evidence="1">
    <location>
        <begin position="1"/>
        <end position="26"/>
    </location>
</feature>
<dbReference type="STRING" id="1091494.MEALZ_1716"/>
<dbReference type="SUPFAM" id="SSF53474">
    <property type="entry name" value="alpha/beta-Hydrolases"/>
    <property type="match status" value="1"/>
</dbReference>
<dbReference type="HOGENOM" id="CLU_655249_0_0_6"/>
<dbReference type="RefSeq" id="WP_014148196.1">
    <property type="nucleotide sequence ID" value="NC_016112.1"/>
</dbReference>
<dbReference type="EMBL" id="FO082060">
    <property type="protein sequence ID" value="CCE23403.1"/>
    <property type="molecule type" value="Genomic_DNA"/>
</dbReference>
<dbReference type="Gene3D" id="3.40.50.1820">
    <property type="entry name" value="alpha/beta hydrolase"/>
    <property type="match status" value="1"/>
</dbReference>
<keyword evidence="1" id="KW-0732">Signal</keyword>
<dbReference type="PROSITE" id="PS51257">
    <property type="entry name" value="PROKAR_LIPOPROTEIN"/>
    <property type="match status" value="1"/>
</dbReference>
<sequence>MTNLFKLIAFSCCLALPLIGSGCSHSQIATEPYPIWGESIFLPVENGESRRHMQIRELSQSADDIQACILIVHGMNEHTGRYAEIARHFAQSHLIAGIDMTAHGLSNPVYLDAHESLKAGADEFDVGSAFLEQSQLRNLDAMRADLHLAIRHLRQRCDKSAGDDKPLVILSHSLGSLVSASYLLEAKLPDTVDGIIFTGPAFAVTEVPGWRGWFQNPLIGFTYHTQEHFLHPHDEAFPLMLFNQFTALLTVPLQNGIIEFLSLPGMRNIFSPSNPDWVAAYLSDWEVERLRHKHDRYIMHRSILRYVQGVQKEIIRFRRNMADFDTPYLLIYSEFDPITAAWGNIDFAAVTLEKHPLNEVMPLIGKSHHEQLFSEPRLRREVLDKIDRWLESLIAEHKQPNEY</sequence>
<dbReference type="KEGG" id="mah:MEALZ_1716"/>